<dbReference type="RefSeq" id="WP_014957540.1">
    <property type="nucleotide sequence ID" value="NZ_FNLL01000032.1"/>
</dbReference>
<dbReference type="Proteomes" id="UP000199608">
    <property type="component" value="Unassembled WGS sequence"/>
</dbReference>
<dbReference type="InterPro" id="IPR006442">
    <property type="entry name" value="Antitoxin_Phd/YefM"/>
</dbReference>
<sequence length="83" mass="9184">MTTKVSTADARKNFADIVNKVAYGNEPIVLTRRGQDVAALISIDELELLQQIEDHIDIEDAKRALAEPGNNIPAEEVWKQLGL</sequence>
<protein>
    <recommendedName>
        <fullName evidence="2">Antitoxin</fullName>
    </recommendedName>
</protein>
<evidence type="ECO:0000256" key="2">
    <source>
        <dbReference type="RuleBase" id="RU362080"/>
    </source>
</evidence>
<name>A0A1H2KDU1_9BACT</name>
<dbReference type="InterPro" id="IPR036165">
    <property type="entry name" value="YefM-like_sf"/>
</dbReference>
<evidence type="ECO:0000313" key="4">
    <source>
        <dbReference type="Proteomes" id="UP000199608"/>
    </source>
</evidence>
<accession>A0A1H2KDU1</accession>
<dbReference type="SUPFAM" id="SSF143120">
    <property type="entry name" value="YefM-like"/>
    <property type="match status" value="1"/>
</dbReference>
<comment type="similarity">
    <text evidence="1 2">Belongs to the phD/YefM antitoxin family.</text>
</comment>
<evidence type="ECO:0000313" key="3">
    <source>
        <dbReference type="EMBL" id="SDU66465.1"/>
    </source>
</evidence>
<evidence type="ECO:0000256" key="1">
    <source>
        <dbReference type="ARBA" id="ARBA00009981"/>
    </source>
</evidence>
<dbReference type="Gene3D" id="3.40.1620.10">
    <property type="entry name" value="YefM-like domain"/>
    <property type="match status" value="1"/>
</dbReference>
<dbReference type="Pfam" id="PF02604">
    <property type="entry name" value="PhdYeFM_antitox"/>
    <property type="match status" value="1"/>
</dbReference>
<dbReference type="AlphaFoldDB" id="A0A1H2KDU1"/>
<gene>
    <name evidence="3" type="ORF">SAMN04487931_1324</name>
</gene>
<comment type="function">
    <text evidence="2">Antitoxin component of a type II toxin-antitoxin (TA) system.</text>
</comment>
<reference evidence="4" key="1">
    <citation type="submission" date="2016-10" db="EMBL/GenBank/DDBJ databases">
        <authorList>
            <person name="Varghese N."/>
            <person name="Submissions S."/>
        </authorList>
    </citation>
    <scope>NUCLEOTIDE SEQUENCE [LARGE SCALE GENOMIC DNA]</scope>
    <source>
        <strain evidence="4">DSM 3384</strain>
    </source>
</reference>
<dbReference type="NCBIfam" id="TIGR01552">
    <property type="entry name" value="phd_fam"/>
    <property type="match status" value="1"/>
</dbReference>
<dbReference type="EMBL" id="FNLL01000032">
    <property type="protein sequence ID" value="SDU66465.1"/>
    <property type="molecule type" value="Genomic_DNA"/>
</dbReference>
<proteinExistence type="inferred from homology"/>
<organism evidence="3 4">
    <name type="scientific">Desulfobacula phenolica</name>
    <dbReference type="NCBI Taxonomy" id="90732"/>
    <lineage>
        <taxon>Bacteria</taxon>
        <taxon>Pseudomonadati</taxon>
        <taxon>Thermodesulfobacteriota</taxon>
        <taxon>Desulfobacteria</taxon>
        <taxon>Desulfobacterales</taxon>
        <taxon>Desulfobacteraceae</taxon>
        <taxon>Desulfobacula</taxon>
    </lineage>
</organism>
<keyword evidence="4" id="KW-1185">Reference proteome</keyword>